<evidence type="ECO:0000313" key="2">
    <source>
        <dbReference type="Proteomes" id="UP000078543"/>
    </source>
</evidence>
<comment type="caution">
    <text evidence="1">The sequence shown here is derived from an EMBL/GenBank/DDBJ whole genome shotgun (WGS) entry which is preliminary data.</text>
</comment>
<protein>
    <recommendedName>
        <fullName evidence="3">Metal-binding protein</fullName>
    </recommendedName>
</protein>
<dbReference type="AlphaFoldDB" id="A0A178MPI9"/>
<dbReference type="Proteomes" id="UP000078543">
    <property type="component" value="Unassembled WGS sequence"/>
</dbReference>
<dbReference type="InterPro" id="IPR003772">
    <property type="entry name" value="YceD"/>
</dbReference>
<dbReference type="RefSeq" id="WP_068500197.1">
    <property type="nucleotide sequence ID" value="NZ_LWQU01000137.1"/>
</dbReference>
<proteinExistence type="predicted"/>
<dbReference type="STRING" id="1437059.A6A05_12160"/>
<evidence type="ECO:0000313" key="1">
    <source>
        <dbReference type="EMBL" id="OAN50626.1"/>
    </source>
</evidence>
<dbReference type="EMBL" id="LWQU01000137">
    <property type="protein sequence ID" value="OAN50626.1"/>
    <property type="molecule type" value="Genomic_DNA"/>
</dbReference>
<reference evidence="1 2" key="1">
    <citation type="submission" date="2016-04" db="EMBL/GenBank/DDBJ databases">
        <title>Draft genome sequence of freshwater magnetotactic bacteria Magnetospirillum marisnigri SP-1 and Magnetospirillum moscoviense BB-1.</title>
        <authorList>
            <person name="Koziaeva V."/>
            <person name="Dziuba M.V."/>
            <person name="Ivanov T.M."/>
            <person name="Kuznetsov B."/>
            <person name="Grouzdev D.S."/>
        </authorList>
    </citation>
    <scope>NUCLEOTIDE SEQUENCE [LARGE SCALE GENOMIC DNA]</scope>
    <source>
        <strain evidence="1 2">BB-1</strain>
    </source>
</reference>
<gene>
    <name evidence="1" type="ORF">A6A05_12160</name>
</gene>
<evidence type="ECO:0008006" key="3">
    <source>
        <dbReference type="Google" id="ProtNLM"/>
    </source>
</evidence>
<keyword evidence="2" id="KW-1185">Reference proteome</keyword>
<dbReference type="Pfam" id="PF02620">
    <property type="entry name" value="YceD"/>
    <property type="match status" value="1"/>
</dbReference>
<dbReference type="OrthoDB" id="8443793at2"/>
<sequence>MIDLPPPEMSRLVRIDQISAKGTEMKVTASPAERAALADRFDLVEISALDAQVTLKAIAGGTMVRLAATITARLVQTCVVTLEPIEAEIDTRFSMTFGGGTEEDGGEIDLSIDDEDPPEPIVDGAIDVGEAIAEHLALAIDPFPRKPGTAYVGVEIEPPEPETKPNPFAALARFHEKKR</sequence>
<organism evidence="1 2">
    <name type="scientific">Magnetospirillum moscoviense</name>
    <dbReference type="NCBI Taxonomy" id="1437059"/>
    <lineage>
        <taxon>Bacteria</taxon>
        <taxon>Pseudomonadati</taxon>
        <taxon>Pseudomonadota</taxon>
        <taxon>Alphaproteobacteria</taxon>
        <taxon>Rhodospirillales</taxon>
        <taxon>Rhodospirillaceae</taxon>
        <taxon>Magnetospirillum</taxon>
    </lineage>
</organism>
<name>A0A178MPI9_9PROT</name>
<accession>A0A178MPI9</accession>